<dbReference type="RefSeq" id="WP_380077333.1">
    <property type="nucleotide sequence ID" value="NZ_JBHSGO010000032.1"/>
</dbReference>
<evidence type="ECO:0000313" key="2">
    <source>
        <dbReference type="Proteomes" id="UP001596020"/>
    </source>
</evidence>
<organism evidence="1 2">
    <name type="scientific">Falsiporphyromonas endometrii</name>
    <dbReference type="NCBI Taxonomy" id="1387297"/>
    <lineage>
        <taxon>Bacteria</taxon>
        <taxon>Pseudomonadati</taxon>
        <taxon>Bacteroidota</taxon>
        <taxon>Bacteroidia</taxon>
        <taxon>Bacteroidales</taxon>
        <taxon>Porphyromonadaceae</taxon>
        <taxon>Falsiporphyromonas</taxon>
    </lineage>
</organism>
<evidence type="ECO:0000313" key="1">
    <source>
        <dbReference type="EMBL" id="MFC4665315.1"/>
    </source>
</evidence>
<proteinExistence type="predicted"/>
<protein>
    <recommendedName>
        <fullName evidence="3">T9SS C-terminal target domain-containing protein</fullName>
    </recommendedName>
</protein>
<dbReference type="EMBL" id="JBHSGO010000032">
    <property type="protein sequence ID" value="MFC4665315.1"/>
    <property type="molecule type" value="Genomic_DNA"/>
</dbReference>
<comment type="caution">
    <text evidence="1">The sequence shown here is derived from an EMBL/GenBank/DDBJ whole genome shotgun (WGS) entry which is preliminary data.</text>
</comment>
<gene>
    <name evidence="1" type="ORF">ACFO3G_01580</name>
</gene>
<dbReference type="Proteomes" id="UP001596020">
    <property type="component" value="Unassembled WGS sequence"/>
</dbReference>
<name>A0ABV9K5C6_9PORP</name>
<accession>A0ABV9K5C6</accession>
<sequence length="379" mass="43555">MKHFITFIATFTAIFSINISQAQTKQQSNLLSGIRSFAQTESEQFEYYYNSSNRLDSIIQRQASNHFNMKTVLTYNNEGKISDLEELYLYKGNWDKNSKYEYTYDSKGHMILKIKLVNSGGEYVENSRYKYNYNADGRIESLFSKIPGQEALILYKYDDKGRCTNIVKKDTTSTTPTVIEEIQYTYNGDSDYQIDQKKIFSYNPLDKKMKLDHYDKYTYSDKGGLKLIERYLESSKKPMISQVIEEDENTIRVDSLSGVTPESYLPDYEGSKFVRIKTSIYHGSVGDDTIDQLISRSTFEYKNPDSATKITKGEGMTIKVNGNQVIILSDVPNQNYQIFNTKGEYIQNGIANKEESITLSDGIYIIKCGDSTAKIRISR</sequence>
<keyword evidence="2" id="KW-1185">Reference proteome</keyword>
<reference evidence="2" key="1">
    <citation type="journal article" date="2019" name="Int. J. Syst. Evol. Microbiol.">
        <title>The Global Catalogue of Microorganisms (GCM) 10K type strain sequencing project: providing services to taxonomists for standard genome sequencing and annotation.</title>
        <authorList>
            <consortium name="The Broad Institute Genomics Platform"/>
            <consortium name="The Broad Institute Genome Sequencing Center for Infectious Disease"/>
            <person name="Wu L."/>
            <person name="Ma J."/>
        </authorList>
    </citation>
    <scope>NUCLEOTIDE SEQUENCE [LARGE SCALE GENOMIC DNA]</scope>
    <source>
        <strain evidence="2">CGMCC 4.7357</strain>
    </source>
</reference>
<dbReference type="Gene3D" id="2.180.10.10">
    <property type="entry name" value="RHS repeat-associated core"/>
    <property type="match status" value="1"/>
</dbReference>
<evidence type="ECO:0008006" key="3">
    <source>
        <dbReference type="Google" id="ProtNLM"/>
    </source>
</evidence>